<keyword evidence="3" id="KW-1185">Reference proteome</keyword>
<gene>
    <name evidence="2" type="ORF">AC578_9648</name>
</gene>
<name>A0A139H193_9PEZI</name>
<comment type="caution">
    <text evidence="2">The sequence shown here is derived from an EMBL/GenBank/DDBJ whole genome shotgun (WGS) entry which is preliminary data.</text>
</comment>
<dbReference type="AlphaFoldDB" id="A0A139H193"/>
<dbReference type="OrthoDB" id="10591011at2759"/>
<evidence type="ECO:0000256" key="1">
    <source>
        <dbReference type="SAM" id="MobiDB-lite"/>
    </source>
</evidence>
<evidence type="ECO:0000313" key="3">
    <source>
        <dbReference type="Proteomes" id="UP000070133"/>
    </source>
</evidence>
<sequence length="439" mass="48429">MHPRAAEEEPFNQADQGAWSSGRSFDFIAFIQQSHLDATSASSREQTENQADAFPLASYHGPGVVPVGEPMMRLTQRLHDRPIAQHSYQHPHHPQNRFIPPNFEPTQGFAELRHQSSFTNSGPNTATTASTSVYSPTGNIPFIASPYAAATRPSPLSSDLQRVSLPSSFTNSVRHVVSQPSDASLPLQNRPSKRRRVDAFTGHLTAAQHRSESRVQALDAEVYTLNDEFMKDWSKDEVEAFVAASIDAFPQNGQTDEEETITAEGQRLLDIIEAVEEDIPLEASSQPSSLYDRPGTSDPLLDETDADSTHRALPELPNSPASESKKANVKQMRKRGTAPLNSTGNHFLSPKDPSQYKNAGKRRSFVVSTLPAGVTLPKNTPITAKEVCIFFSECLSIAEVTYRMMRNKVKPDVLAAWQLEAVGIADDDQKLKMRLDVIK</sequence>
<reference evidence="2 3" key="1">
    <citation type="submission" date="2015-07" db="EMBL/GenBank/DDBJ databases">
        <title>Comparative genomics of the Sigatoka disease complex on banana suggests a link between parallel evolutionary changes in Pseudocercospora fijiensis and Pseudocercospora eumusae and increased virulence on the banana host.</title>
        <authorList>
            <person name="Chang T.-C."/>
            <person name="Salvucci A."/>
            <person name="Crous P.W."/>
            <person name="Stergiopoulos I."/>
        </authorList>
    </citation>
    <scope>NUCLEOTIDE SEQUENCE [LARGE SCALE GENOMIC DNA]</scope>
    <source>
        <strain evidence="2 3">CBS 114824</strain>
    </source>
</reference>
<feature type="region of interest" description="Disordered" evidence="1">
    <location>
        <begin position="281"/>
        <end position="360"/>
    </location>
</feature>
<organism evidence="2 3">
    <name type="scientific">Pseudocercospora eumusae</name>
    <dbReference type="NCBI Taxonomy" id="321146"/>
    <lineage>
        <taxon>Eukaryota</taxon>
        <taxon>Fungi</taxon>
        <taxon>Dikarya</taxon>
        <taxon>Ascomycota</taxon>
        <taxon>Pezizomycotina</taxon>
        <taxon>Dothideomycetes</taxon>
        <taxon>Dothideomycetidae</taxon>
        <taxon>Mycosphaerellales</taxon>
        <taxon>Mycosphaerellaceae</taxon>
        <taxon>Pseudocercospora</taxon>
    </lineage>
</organism>
<feature type="compositionally biased region" description="Basic residues" evidence="1">
    <location>
        <begin position="327"/>
        <end position="336"/>
    </location>
</feature>
<accession>A0A139H193</accession>
<dbReference type="EMBL" id="LFZN01000182">
    <property type="protein sequence ID" value="KXS96233.1"/>
    <property type="molecule type" value="Genomic_DNA"/>
</dbReference>
<dbReference type="Proteomes" id="UP000070133">
    <property type="component" value="Unassembled WGS sequence"/>
</dbReference>
<proteinExistence type="predicted"/>
<protein>
    <submittedName>
        <fullName evidence="2">Uncharacterized protein</fullName>
    </submittedName>
</protein>
<evidence type="ECO:0000313" key="2">
    <source>
        <dbReference type="EMBL" id="KXS96233.1"/>
    </source>
</evidence>